<evidence type="ECO:0000256" key="8">
    <source>
        <dbReference type="ARBA" id="ARBA00023136"/>
    </source>
</evidence>
<comment type="caution">
    <text evidence="9">Lacks conserved residue(s) required for the propagation of feature annotation.</text>
</comment>
<evidence type="ECO:0000256" key="4">
    <source>
        <dbReference type="ARBA" id="ARBA00022692"/>
    </source>
</evidence>
<keyword evidence="6 9" id="KW-0378">Hydrolase</keyword>
<feature type="active site" evidence="9">
    <location>
        <position position="129"/>
    </location>
</feature>
<evidence type="ECO:0000313" key="13">
    <source>
        <dbReference type="Proteomes" id="UP000622610"/>
    </source>
</evidence>
<evidence type="ECO:0000313" key="12">
    <source>
        <dbReference type="EMBL" id="GGI64834.1"/>
    </source>
</evidence>
<evidence type="ECO:0000256" key="10">
    <source>
        <dbReference type="RuleBase" id="RU000594"/>
    </source>
</evidence>
<feature type="transmembrane region" description="Helical" evidence="9">
    <location>
        <begin position="59"/>
        <end position="78"/>
    </location>
</feature>
<keyword evidence="7 9" id="KW-1133">Transmembrane helix</keyword>
<dbReference type="Proteomes" id="UP000622610">
    <property type="component" value="Unassembled WGS sequence"/>
</dbReference>
<dbReference type="HAMAP" id="MF_00161">
    <property type="entry name" value="LspA"/>
    <property type="match status" value="1"/>
</dbReference>
<evidence type="ECO:0000256" key="3">
    <source>
        <dbReference type="ARBA" id="ARBA00022670"/>
    </source>
</evidence>
<dbReference type="EMBL" id="BMDT01000001">
    <property type="protein sequence ID" value="GGI64834.1"/>
    <property type="molecule type" value="Genomic_DNA"/>
</dbReference>
<evidence type="ECO:0000256" key="6">
    <source>
        <dbReference type="ARBA" id="ARBA00022801"/>
    </source>
</evidence>
<comment type="function">
    <text evidence="9 10">This protein specifically catalyzes the removal of signal peptides from prolipoproteins.</text>
</comment>
<comment type="catalytic activity">
    <reaction evidence="9 10">
        <text>Release of signal peptides from bacterial membrane prolipoproteins. Hydrolyzes -Xaa-Yaa-Zaa-|-(S,diacylglyceryl)Cys-, in which Xaa is hydrophobic (preferably Leu), and Yaa (Ala or Ser) and Zaa (Gly or Ala) have small, neutral side chains.</text>
        <dbReference type="EC" id="3.4.23.36"/>
    </reaction>
</comment>
<comment type="similarity">
    <text evidence="1 9 11">Belongs to the peptidase A8 family.</text>
</comment>
<proteinExistence type="inferred from homology"/>
<comment type="caution">
    <text evidence="12">The sequence shown here is derived from an EMBL/GenBank/DDBJ whole genome shotgun (WGS) entry which is preliminary data.</text>
</comment>
<gene>
    <name evidence="9 12" type="primary">lspA</name>
    <name evidence="12" type="ORF">GCM10011482_04880</name>
</gene>
<evidence type="ECO:0000256" key="9">
    <source>
        <dbReference type="HAMAP-Rule" id="MF_00161"/>
    </source>
</evidence>
<keyword evidence="13" id="KW-1185">Reference proteome</keyword>
<dbReference type="PROSITE" id="PS00855">
    <property type="entry name" value="SPASE_II"/>
    <property type="match status" value="1"/>
</dbReference>
<dbReference type="RefSeq" id="WP_188366659.1">
    <property type="nucleotide sequence ID" value="NZ_BMDT01000001.1"/>
</dbReference>
<dbReference type="InterPro" id="IPR001872">
    <property type="entry name" value="Peptidase_A8"/>
</dbReference>
<reference evidence="12" key="1">
    <citation type="journal article" date="2014" name="Int. J. Syst. Evol. Microbiol.">
        <title>Complete genome sequence of Corynebacterium casei LMG S-19264T (=DSM 44701T), isolated from a smear-ripened cheese.</title>
        <authorList>
            <consortium name="US DOE Joint Genome Institute (JGI-PGF)"/>
            <person name="Walter F."/>
            <person name="Albersmeier A."/>
            <person name="Kalinowski J."/>
            <person name="Ruckert C."/>
        </authorList>
    </citation>
    <scope>NUCLEOTIDE SEQUENCE</scope>
    <source>
        <strain evidence="12">CCM 8433</strain>
    </source>
</reference>
<feature type="transmembrane region" description="Helical" evidence="9">
    <location>
        <begin position="123"/>
        <end position="145"/>
    </location>
</feature>
<dbReference type="NCBIfam" id="TIGR00077">
    <property type="entry name" value="lspA"/>
    <property type="match status" value="1"/>
</dbReference>
<sequence length="162" mass="18752">MLAVYFIVSVILIGIDQWVKYWTVANIALHETVEFIPSFLSLTYIRNTGAAWSILEGQMWFFFIITIVAVVVIMYLLIKHRTEHWLFAIGLSFVLAGALGNFIDRMRLGYVVDMFQTEFMNFPIFNVADVSLFIGVAFIFIYTVFEEKLKGNNNEKRNKSNN</sequence>
<evidence type="ECO:0000256" key="2">
    <source>
        <dbReference type="ARBA" id="ARBA00022475"/>
    </source>
</evidence>
<dbReference type="Pfam" id="PF01252">
    <property type="entry name" value="Peptidase_A8"/>
    <property type="match status" value="1"/>
</dbReference>
<evidence type="ECO:0000256" key="1">
    <source>
        <dbReference type="ARBA" id="ARBA00006139"/>
    </source>
</evidence>
<keyword evidence="2 9" id="KW-1003">Cell membrane</keyword>
<keyword evidence="5 9" id="KW-0064">Aspartyl protease</keyword>
<dbReference type="EC" id="3.4.23.36" evidence="9"/>
<dbReference type="PANTHER" id="PTHR33695:SF1">
    <property type="entry name" value="LIPOPROTEIN SIGNAL PEPTIDASE"/>
    <property type="match status" value="1"/>
</dbReference>
<keyword evidence="12" id="KW-0449">Lipoprotein</keyword>
<keyword evidence="3 9" id="KW-0645">Protease</keyword>
<keyword evidence="8 9" id="KW-0472">Membrane</keyword>
<evidence type="ECO:0000256" key="5">
    <source>
        <dbReference type="ARBA" id="ARBA00022750"/>
    </source>
</evidence>
<comment type="pathway">
    <text evidence="9">Protein modification; lipoprotein biosynthesis (signal peptide cleavage).</text>
</comment>
<accession>A0A917N480</accession>
<dbReference type="AlphaFoldDB" id="A0A917N480"/>
<dbReference type="PANTHER" id="PTHR33695">
    <property type="entry name" value="LIPOPROTEIN SIGNAL PEPTIDASE"/>
    <property type="match status" value="1"/>
</dbReference>
<name>A0A917N480_9ENTE</name>
<reference evidence="12" key="2">
    <citation type="submission" date="2020-09" db="EMBL/GenBank/DDBJ databases">
        <authorList>
            <person name="Sun Q."/>
            <person name="Sedlacek I."/>
        </authorList>
    </citation>
    <scope>NUCLEOTIDE SEQUENCE</scope>
    <source>
        <strain evidence="12">CCM 8433</strain>
    </source>
</reference>
<comment type="subcellular location">
    <subcellularLocation>
        <location evidence="9">Cell membrane</location>
        <topology evidence="9">Multi-pass membrane protein</topology>
    </subcellularLocation>
</comment>
<organism evidence="12 13">
    <name type="scientific">Enterococcus alcedinis</name>
    <dbReference type="NCBI Taxonomy" id="1274384"/>
    <lineage>
        <taxon>Bacteria</taxon>
        <taxon>Bacillati</taxon>
        <taxon>Bacillota</taxon>
        <taxon>Bacilli</taxon>
        <taxon>Lactobacillales</taxon>
        <taxon>Enterococcaceae</taxon>
        <taxon>Enterococcus</taxon>
    </lineage>
</organism>
<keyword evidence="4 9" id="KW-0812">Transmembrane</keyword>
<feature type="active site" evidence="9">
    <location>
        <position position="113"/>
    </location>
</feature>
<dbReference type="GO" id="GO:0006508">
    <property type="term" value="P:proteolysis"/>
    <property type="evidence" value="ECO:0007669"/>
    <property type="project" value="UniProtKB-KW"/>
</dbReference>
<dbReference type="GO" id="GO:0004190">
    <property type="term" value="F:aspartic-type endopeptidase activity"/>
    <property type="evidence" value="ECO:0007669"/>
    <property type="project" value="UniProtKB-UniRule"/>
</dbReference>
<evidence type="ECO:0000256" key="7">
    <source>
        <dbReference type="ARBA" id="ARBA00022989"/>
    </source>
</evidence>
<protein>
    <recommendedName>
        <fullName evidence="9">Lipoprotein signal peptidase</fullName>
        <ecNumber evidence="9">3.4.23.36</ecNumber>
    </recommendedName>
    <alternativeName>
        <fullName evidence="9">Prolipoprotein signal peptidase</fullName>
    </alternativeName>
    <alternativeName>
        <fullName evidence="9">Signal peptidase II</fullName>
        <shortName evidence="9">SPase II</shortName>
    </alternativeName>
</protein>
<feature type="transmembrane region" description="Helical" evidence="9">
    <location>
        <begin position="85"/>
        <end position="103"/>
    </location>
</feature>
<dbReference type="GO" id="GO:0005886">
    <property type="term" value="C:plasma membrane"/>
    <property type="evidence" value="ECO:0007669"/>
    <property type="project" value="UniProtKB-SubCell"/>
</dbReference>
<dbReference type="PRINTS" id="PR00781">
    <property type="entry name" value="LIPOSIGPTASE"/>
</dbReference>
<evidence type="ECO:0000256" key="11">
    <source>
        <dbReference type="RuleBase" id="RU004181"/>
    </source>
</evidence>